<gene>
    <name evidence="2" type="ORF">TAPDE_002203</name>
</gene>
<dbReference type="InterPro" id="IPR012535">
    <property type="entry name" value="Cell_div_Cdc14"/>
</dbReference>
<feature type="compositionally biased region" description="Basic and acidic residues" evidence="1">
    <location>
        <begin position="252"/>
        <end position="262"/>
    </location>
</feature>
<name>R4X9R7_TAPDE</name>
<evidence type="ECO:0000256" key="1">
    <source>
        <dbReference type="SAM" id="MobiDB-lite"/>
    </source>
</evidence>
<dbReference type="EMBL" id="CAHR02000074">
    <property type="protein sequence ID" value="CCG82207.1"/>
    <property type="molecule type" value="Genomic_DNA"/>
</dbReference>
<reference evidence="2 3" key="1">
    <citation type="journal article" date="2013" name="MBio">
        <title>Genome sequencing of the plant pathogen Taphrina deformans, the causal agent of peach leaf curl.</title>
        <authorList>
            <person name="Cisse O.H."/>
            <person name="Almeida J.M.G.C.F."/>
            <person name="Fonseca A."/>
            <person name="Kumar A.A."/>
            <person name="Salojaervi J."/>
            <person name="Overmyer K."/>
            <person name="Hauser P.M."/>
            <person name="Pagni M."/>
        </authorList>
    </citation>
    <scope>NUCLEOTIDE SEQUENCE [LARGE SCALE GENOMIC DNA]</scope>
    <source>
        <strain evidence="3">PYCC 5710 / ATCC 11124 / CBS 356.35 / IMI 108563 / JCM 9778 / NBRC 8474</strain>
    </source>
</reference>
<dbReference type="eggNOG" id="ENOG502S6JC">
    <property type="taxonomic scope" value="Eukaryota"/>
</dbReference>
<dbReference type="STRING" id="1097556.R4X9R7"/>
<keyword evidence="2" id="KW-0132">Cell division</keyword>
<keyword evidence="2" id="KW-0131">Cell cycle</keyword>
<comment type="caution">
    <text evidence="2">The sequence shown here is derived from an EMBL/GenBank/DDBJ whole genome shotgun (WGS) entry which is preliminary data.</text>
</comment>
<proteinExistence type="predicted"/>
<dbReference type="OrthoDB" id="5357220at2759"/>
<dbReference type="AlphaFoldDB" id="R4X9R7"/>
<dbReference type="Pfam" id="PF08045">
    <property type="entry name" value="CDC14"/>
    <property type="match status" value="1"/>
</dbReference>
<sequence>MSDSESDHDETLLQALDHLASSTIFKKSQWRATRAALKTIEHELSLISLGTAARTKADEIVAFPTEQNQFFVSFLAAQDRIQSNLASQLLTLLRRLVEHLSSEVSEEEQEELAAWLCDALYLLQGALLLHEPSRSLFSRSANMAFLVEFLACEYTKEIHMDAIQALVSALVDRPGNLRTFEQVGGLRSISDLFLHGQTAHQVKVKLLEFLYFYLIPEIPEESDGGREAEDEGIVRARNTNGTVQSTVRVRQHSREPAEDSRARVVGGGSSVRKTTEEKQRMLGHYFSNIDALVRDLNEFKPFGEY</sequence>
<accession>R4X9R7</accession>
<dbReference type="Proteomes" id="UP000013776">
    <property type="component" value="Unassembled WGS sequence"/>
</dbReference>
<organism evidence="2 3">
    <name type="scientific">Taphrina deformans (strain PYCC 5710 / ATCC 11124 / CBS 356.35 / IMI 108563 / JCM 9778 / NBRC 8474)</name>
    <name type="common">Peach leaf curl fungus</name>
    <name type="synonym">Lalaria deformans</name>
    <dbReference type="NCBI Taxonomy" id="1097556"/>
    <lineage>
        <taxon>Eukaryota</taxon>
        <taxon>Fungi</taxon>
        <taxon>Dikarya</taxon>
        <taxon>Ascomycota</taxon>
        <taxon>Taphrinomycotina</taxon>
        <taxon>Taphrinomycetes</taxon>
        <taxon>Taphrinales</taxon>
        <taxon>Taphrinaceae</taxon>
        <taxon>Taphrina</taxon>
    </lineage>
</organism>
<dbReference type="GO" id="GO:0051301">
    <property type="term" value="P:cell division"/>
    <property type="evidence" value="ECO:0007669"/>
    <property type="project" value="UniProtKB-KW"/>
</dbReference>
<evidence type="ECO:0000313" key="3">
    <source>
        <dbReference type="Proteomes" id="UP000013776"/>
    </source>
</evidence>
<keyword evidence="3" id="KW-1185">Reference proteome</keyword>
<dbReference type="PANTHER" id="PTHR34065:SF1">
    <property type="entry name" value="CELL DIVISION CONTROL PROTEIN 14"/>
    <property type="match status" value="1"/>
</dbReference>
<dbReference type="PANTHER" id="PTHR34065">
    <property type="entry name" value="CELL DIVISION CONTROL PROTEIN 14"/>
    <property type="match status" value="1"/>
</dbReference>
<evidence type="ECO:0000313" key="2">
    <source>
        <dbReference type="EMBL" id="CCG82207.1"/>
    </source>
</evidence>
<feature type="region of interest" description="Disordered" evidence="1">
    <location>
        <begin position="249"/>
        <end position="273"/>
    </location>
</feature>
<protein>
    <submittedName>
        <fullName evidence="2">Cell division control protein 14</fullName>
    </submittedName>
</protein>